<gene>
    <name evidence="1" type="ORF">Cadr_000021907</name>
</gene>
<name>A0A5N4CR67_CAMDR</name>
<evidence type="ECO:0000313" key="1">
    <source>
        <dbReference type="EMBL" id="KAB1261337.1"/>
    </source>
</evidence>
<reference evidence="1 2" key="1">
    <citation type="journal article" date="2019" name="Mol. Ecol. Resour.">
        <title>Improving Illumina assemblies with Hi-C and long reads: an example with the North African dromedary.</title>
        <authorList>
            <person name="Elbers J.P."/>
            <person name="Rogers M.F."/>
            <person name="Perelman P.L."/>
            <person name="Proskuryakova A.A."/>
            <person name="Serdyukova N.A."/>
            <person name="Johnson W.E."/>
            <person name="Horin P."/>
            <person name="Corander J."/>
            <person name="Murphy D."/>
            <person name="Burger P.A."/>
        </authorList>
    </citation>
    <scope>NUCLEOTIDE SEQUENCE [LARGE SCALE GENOMIC DNA]</scope>
    <source>
        <strain evidence="1">Drom800</strain>
        <tissue evidence="1">Blood</tissue>
    </source>
</reference>
<dbReference type="Proteomes" id="UP000299084">
    <property type="component" value="Unassembled WGS sequence"/>
</dbReference>
<evidence type="ECO:0000313" key="2">
    <source>
        <dbReference type="Proteomes" id="UP000299084"/>
    </source>
</evidence>
<accession>A0A5N4CR67</accession>
<dbReference type="AlphaFoldDB" id="A0A5N4CR67"/>
<keyword evidence="2" id="KW-1185">Reference proteome</keyword>
<sequence length="102" mass="11777">MHIDTVLKEIAKTVLISLPESSATKVEDMLSLNETYTKEWAEVLNHKKQRKHVAFGSEMEEGENTDYETHIVSEVDVNNKEDEFKKVFIVKQPYAVSQNYDS</sequence>
<protein>
    <submittedName>
        <fullName evidence="1">Dynein heavy chain 8</fullName>
    </submittedName>
</protein>
<comment type="caution">
    <text evidence="1">The sequence shown here is derived from an EMBL/GenBank/DDBJ whole genome shotgun (WGS) entry which is preliminary data.</text>
</comment>
<proteinExistence type="predicted"/>
<organism evidence="1 2">
    <name type="scientific">Camelus dromedarius</name>
    <name type="common">Dromedary</name>
    <name type="synonym">Arabian camel</name>
    <dbReference type="NCBI Taxonomy" id="9838"/>
    <lineage>
        <taxon>Eukaryota</taxon>
        <taxon>Metazoa</taxon>
        <taxon>Chordata</taxon>
        <taxon>Craniata</taxon>
        <taxon>Vertebrata</taxon>
        <taxon>Euteleostomi</taxon>
        <taxon>Mammalia</taxon>
        <taxon>Eutheria</taxon>
        <taxon>Laurasiatheria</taxon>
        <taxon>Artiodactyla</taxon>
        <taxon>Tylopoda</taxon>
        <taxon>Camelidae</taxon>
        <taxon>Camelus</taxon>
    </lineage>
</organism>
<dbReference type="EMBL" id="JWIN03000020">
    <property type="protein sequence ID" value="KAB1261337.1"/>
    <property type="molecule type" value="Genomic_DNA"/>
</dbReference>